<dbReference type="EMBL" id="CP001841">
    <property type="protein sequence ID" value="AEF82416.1"/>
    <property type="molecule type" value="Genomic_DNA"/>
</dbReference>
<dbReference type="InParanoid" id="F5YD70"/>
<reference evidence="1 2" key="2">
    <citation type="journal article" date="2011" name="ISME J.">
        <title>RNA-seq reveals cooperative metabolic interactions between two termite-gut spirochete species in co-culture.</title>
        <authorList>
            <person name="Rosenthal A.Z."/>
            <person name="Matson E.G."/>
            <person name="Eldar A."/>
            <person name="Leadbetter J.R."/>
        </authorList>
    </citation>
    <scope>NUCLEOTIDE SEQUENCE [LARGE SCALE GENOMIC DNA]</scope>
    <source>
        <strain evidence="2">ATCC BAA-888 / DSM 13862 / ZAS-9</strain>
    </source>
</reference>
<evidence type="ECO:0000313" key="1">
    <source>
        <dbReference type="EMBL" id="AEF82416.1"/>
    </source>
</evidence>
<protein>
    <submittedName>
        <fullName evidence="1">Uncharacterized protein</fullName>
    </submittedName>
</protein>
<dbReference type="AlphaFoldDB" id="F5YD70"/>
<dbReference type="STRING" id="545695.TREAZ_2743"/>
<dbReference type="HOGENOM" id="CLU_3298083_0_0_12"/>
<accession>F5YD70</accession>
<organism evidence="1 2">
    <name type="scientific">Leadbettera azotonutricia (strain ATCC BAA-888 / DSM 13862 / ZAS-9)</name>
    <name type="common">Treponema azotonutricium</name>
    <dbReference type="NCBI Taxonomy" id="545695"/>
    <lineage>
        <taxon>Bacteria</taxon>
        <taxon>Pseudomonadati</taxon>
        <taxon>Spirochaetota</taxon>
        <taxon>Spirochaetia</taxon>
        <taxon>Spirochaetales</taxon>
        <taxon>Breznakiellaceae</taxon>
        <taxon>Leadbettera</taxon>
    </lineage>
</organism>
<evidence type="ECO:0000313" key="2">
    <source>
        <dbReference type="Proteomes" id="UP000009222"/>
    </source>
</evidence>
<gene>
    <name evidence="1" type="ordered locus">TREAZ_2743</name>
</gene>
<reference evidence="2" key="1">
    <citation type="submission" date="2009-12" db="EMBL/GenBank/DDBJ databases">
        <title>Complete sequence of Treponema azotonutricium strain ZAS-9.</title>
        <authorList>
            <person name="Tetu S.G."/>
            <person name="Matson E."/>
            <person name="Ren Q."/>
            <person name="Seshadri R."/>
            <person name="Elbourne L."/>
            <person name="Hassan K.A."/>
            <person name="Durkin A."/>
            <person name="Radune D."/>
            <person name="Mohamoud Y."/>
            <person name="Shay R."/>
            <person name="Jin S."/>
            <person name="Zhang X."/>
            <person name="Lucey K."/>
            <person name="Ballor N.R."/>
            <person name="Ottesen E."/>
            <person name="Rosenthal R."/>
            <person name="Allen A."/>
            <person name="Leadbetter J.R."/>
            <person name="Paulsen I.T."/>
        </authorList>
    </citation>
    <scope>NUCLEOTIDE SEQUENCE [LARGE SCALE GENOMIC DNA]</scope>
    <source>
        <strain evidence="2">ATCC BAA-888 / DSM 13862 / ZAS-9</strain>
    </source>
</reference>
<sequence>MSVSSAVLVCFLSALPPAKARGKERRIKIRKRKQAFLIFL</sequence>
<keyword evidence="2" id="KW-1185">Reference proteome</keyword>
<dbReference type="Proteomes" id="UP000009222">
    <property type="component" value="Chromosome"/>
</dbReference>
<dbReference type="KEGG" id="taz:TREAZ_2743"/>
<name>F5YD70_LEAAZ</name>
<proteinExistence type="predicted"/>